<dbReference type="InterPro" id="IPR021297">
    <property type="entry name" value="YlqD"/>
</dbReference>
<protein>
    <recommendedName>
        <fullName evidence="4">16S rRNA processing protein RimM</fullName>
    </recommendedName>
</protein>
<dbReference type="RefSeq" id="WP_025205270.1">
    <property type="nucleotide sequence ID" value="NZ_CP007033.1"/>
</dbReference>
<organism evidence="2 3">
    <name type="scientific">Dehalobacter restrictus (strain DSM 9455 / PER-K23)</name>
    <dbReference type="NCBI Taxonomy" id="871738"/>
    <lineage>
        <taxon>Bacteria</taxon>
        <taxon>Bacillati</taxon>
        <taxon>Bacillota</taxon>
        <taxon>Clostridia</taxon>
        <taxon>Eubacteriales</taxon>
        <taxon>Desulfitobacteriaceae</taxon>
        <taxon>Dehalobacter</taxon>
    </lineage>
</organism>
<proteinExistence type="predicted"/>
<name>A0ABN4BTE8_DEHRP</name>
<evidence type="ECO:0000313" key="3">
    <source>
        <dbReference type="Proteomes" id="UP000018934"/>
    </source>
</evidence>
<evidence type="ECO:0008006" key="4">
    <source>
        <dbReference type="Google" id="ProtNLM"/>
    </source>
</evidence>
<evidence type="ECO:0000313" key="2">
    <source>
        <dbReference type="EMBL" id="AHF09342.1"/>
    </source>
</evidence>
<accession>A0ABN4BTE8</accession>
<sequence>MSSITIFRQILIKELITEGSKSNTTKQINKEINNVMDELKKFEDNKTKALTEASLRGSDQNQLDRFRQQFENNSSSYHLQRDELLQKLEAVSQFKIGEEIVLASVEGPYELQIGQTLQEATVAEIIIKDGIVVEIRNC</sequence>
<dbReference type="Gene3D" id="6.10.140.1110">
    <property type="match status" value="1"/>
</dbReference>
<evidence type="ECO:0000256" key="1">
    <source>
        <dbReference type="SAM" id="Coils"/>
    </source>
</evidence>
<dbReference type="Pfam" id="PF11068">
    <property type="entry name" value="YlqD"/>
    <property type="match status" value="1"/>
</dbReference>
<dbReference type="EMBL" id="CP007033">
    <property type="protein sequence ID" value="AHF09342.1"/>
    <property type="molecule type" value="Genomic_DNA"/>
</dbReference>
<feature type="coiled-coil region" evidence="1">
    <location>
        <begin position="25"/>
        <end position="52"/>
    </location>
</feature>
<reference evidence="2 3" key="1">
    <citation type="journal article" date="2013" name="Stand. Genomic Sci.">
        <title>Complete genome sequence of Dehalobacter restrictus PER-K23(T.).</title>
        <authorList>
            <person name="Kruse T."/>
            <person name="Maillard J."/>
            <person name="Goodwin L."/>
            <person name="Woyke T."/>
            <person name="Teshima H."/>
            <person name="Bruce D."/>
            <person name="Detter C."/>
            <person name="Tapia R."/>
            <person name="Han C."/>
            <person name="Huntemann M."/>
            <person name="Wei C.L."/>
            <person name="Han J."/>
            <person name="Chen A."/>
            <person name="Kyrpides N."/>
            <person name="Szeto E."/>
            <person name="Markowitz V."/>
            <person name="Ivanova N."/>
            <person name="Pagani I."/>
            <person name="Pati A."/>
            <person name="Pitluck S."/>
            <person name="Nolan M."/>
            <person name="Holliger C."/>
            <person name="Smidt H."/>
        </authorList>
    </citation>
    <scope>NUCLEOTIDE SEQUENCE [LARGE SCALE GENOMIC DNA]</scope>
    <source>
        <strain evidence="3">DSM 9455</strain>
    </source>
</reference>
<keyword evidence="3" id="KW-1185">Reference proteome</keyword>
<gene>
    <name evidence="2" type="ORF">DEHRE_03965</name>
</gene>
<dbReference type="Proteomes" id="UP000018934">
    <property type="component" value="Chromosome"/>
</dbReference>
<keyword evidence="1" id="KW-0175">Coiled coil</keyword>